<dbReference type="Proteomes" id="UP001151760">
    <property type="component" value="Unassembled WGS sequence"/>
</dbReference>
<name>A0ABQ5B4K3_9ASTR</name>
<keyword evidence="3" id="KW-0808">Transferase</keyword>
<accession>A0ABQ5B4K3</accession>
<gene>
    <name evidence="3" type="ORF">Tco_0856485</name>
</gene>
<evidence type="ECO:0000313" key="4">
    <source>
        <dbReference type="Proteomes" id="UP001151760"/>
    </source>
</evidence>
<comment type="caution">
    <text evidence="3">The sequence shown here is derived from an EMBL/GenBank/DDBJ whole genome shotgun (WGS) entry which is preliminary data.</text>
</comment>
<reference evidence="3" key="1">
    <citation type="journal article" date="2022" name="Int. J. Mol. Sci.">
        <title>Draft Genome of Tanacetum Coccineum: Genomic Comparison of Closely Related Tanacetum-Family Plants.</title>
        <authorList>
            <person name="Yamashiro T."/>
            <person name="Shiraishi A."/>
            <person name="Nakayama K."/>
            <person name="Satake H."/>
        </authorList>
    </citation>
    <scope>NUCLEOTIDE SEQUENCE</scope>
</reference>
<organism evidence="3 4">
    <name type="scientific">Tanacetum coccineum</name>
    <dbReference type="NCBI Taxonomy" id="301880"/>
    <lineage>
        <taxon>Eukaryota</taxon>
        <taxon>Viridiplantae</taxon>
        <taxon>Streptophyta</taxon>
        <taxon>Embryophyta</taxon>
        <taxon>Tracheophyta</taxon>
        <taxon>Spermatophyta</taxon>
        <taxon>Magnoliopsida</taxon>
        <taxon>eudicotyledons</taxon>
        <taxon>Gunneridae</taxon>
        <taxon>Pentapetalae</taxon>
        <taxon>asterids</taxon>
        <taxon>campanulids</taxon>
        <taxon>Asterales</taxon>
        <taxon>Asteraceae</taxon>
        <taxon>Asteroideae</taxon>
        <taxon>Anthemideae</taxon>
        <taxon>Anthemidinae</taxon>
        <taxon>Tanacetum</taxon>
    </lineage>
</organism>
<sequence length="425" mass="49105">MHFPVKWCGWIRACLHSARASVLVNGSPSNEFRIHRGLRQGDPLSHFLFIIAMDGLHIVMEDAKAAGLFHGLKLDNNDLHLSHLLYADDVIFMGEWSLSNVRVIKNIYGSQGGFDKDHLRVTGPQPWARLLSLLSRLKAKNVIHQDTIQRKFGDETSTKLWHDCWLNGITLSSQYPRLYSLENYKDCFVSDKWNSGDGWIWSWRMHLRGGMEQSQFQDLMERLQSFSCSSNVDSWIWNPDPSGDFTVKYTRRWLDDIILPTNLMVTRWNPLVPKKVNIFCWRMFLNRIPTRLLLDSRGIDIPNVLCPICGIDQEDITHLFLKCEVTSEIWRAIFTWLGFVPPDIGSIKDLFLWIDNNHMVAKKKKGFEAIYQCCDDLERHVSHDEIRFGSVGSVEHEVEHSLNRARSLRVGTLSFIALIPKSLDA</sequence>
<keyword evidence="1" id="KW-0732">Signal</keyword>
<keyword evidence="3" id="KW-0548">Nucleotidyltransferase</keyword>
<keyword evidence="4" id="KW-1185">Reference proteome</keyword>
<feature type="signal peptide" evidence="1">
    <location>
        <begin position="1"/>
        <end position="20"/>
    </location>
</feature>
<dbReference type="GO" id="GO:0003964">
    <property type="term" value="F:RNA-directed DNA polymerase activity"/>
    <property type="evidence" value="ECO:0007669"/>
    <property type="project" value="UniProtKB-KW"/>
</dbReference>
<dbReference type="PANTHER" id="PTHR36617">
    <property type="entry name" value="PROTEIN, PUTATIVE-RELATED"/>
    <property type="match status" value="1"/>
</dbReference>
<evidence type="ECO:0000259" key="2">
    <source>
        <dbReference type="Pfam" id="PF13966"/>
    </source>
</evidence>
<evidence type="ECO:0000313" key="3">
    <source>
        <dbReference type="EMBL" id="GJT09443.1"/>
    </source>
</evidence>
<protein>
    <submittedName>
        <fullName evidence="3">RNA-directed DNA polymerase, eukaryota</fullName>
    </submittedName>
</protein>
<reference evidence="3" key="2">
    <citation type="submission" date="2022-01" db="EMBL/GenBank/DDBJ databases">
        <authorList>
            <person name="Yamashiro T."/>
            <person name="Shiraishi A."/>
            <person name="Satake H."/>
            <person name="Nakayama K."/>
        </authorList>
    </citation>
    <scope>NUCLEOTIDE SEQUENCE</scope>
</reference>
<dbReference type="PANTHER" id="PTHR36617:SF16">
    <property type="entry name" value="OS04G0516500 PROTEIN"/>
    <property type="match status" value="1"/>
</dbReference>
<dbReference type="InterPro" id="IPR026960">
    <property type="entry name" value="RVT-Znf"/>
</dbReference>
<evidence type="ECO:0000256" key="1">
    <source>
        <dbReference type="SAM" id="SignalP"/>
    </source>
</evidence>
<feature type="chain" id="PRO_5046379013" evidence="1">
    <location>
        <begin position="21"/>
        <end position="425"/>
    </location>
</feature>
<proteinExistence type="predicted"/>
<feature type="domain" description="Reverse transcriptase zinc-binding" evidence="2">
    <location>
        <begin position="262"/>
        <end position="330"/>
    </location>
</feature>
<dbReference type="EMBL" id="BQNB010012907">
    <property type="protein sequence ID" value="GJT09443.1"/>
    <property type="molecule type" value="Genomic_DNA"/>
</dbReference>
<dbReference type="Pfam" id="PF13966">
    <property type="entry name" value="zf-RVT"/>
    <property type="match status" value="1"/>
</dbReference>
<keyword evidence="3" id="KW-0695">RNA-directed DNA polymerase</keyword>